<dbReference type="SMART" id="SM00857">
    <property type="entry name" value="Resolvase"/>
    <property type="match status" value="1"/>
</dbReference>
<keyword evidence="2" id="KW-0233">DNA recombination</keyword>
<dbReference type="Proteomes" id="UP000180254">
    <property type="component" value="Unassembled WGS sequence"/>
</dbReference>
<protein>
    <submittedName>
        <fullName evidence="4">DNA-invertase hin</fullName>
    </submittedName>
</protein>
<evidence type="ECO:0000259" key="3">
    <source>
        <dbReference type="PROSITE" id="PS51736"/>
    </source>
</evidence>
<dbReference type="AlphaFoldDB" id="A0A1S1VAD5"/>
<keyword evidence="5" id="KW-1185">Reference proteome</keyword>
<sequence length="151" mass="17041">MMLDELQEGDTILATEVSRLSRSTKQFIELLELVKEKGLRLVVGSLTIDCRTNGKMDIMTEMTLKIMSVFSELEKQMISERVKSGMENARAKGKTLGRPATTADDIPSKFMETYKLHSAGKLNVTDLSRLNGMSRTTVYKYISLIEEQLKN</sequence>
<evidence type="ECO:0000256" key="1">
    <source>
        <dbReference type="ARBA" id="ARBA00023125"/>
    </source>
</evidence>
<dbReference type="CDD" id="cd03768">
    <property type="entry name" value="SR_ResInv"/>
    <property type="match status" value="1"/>
</dbReference>
<gene>
    <name evidence="4" type="primary">hin_1</name>
    <name evidence="4" type="ORF">EUAN_04350</name>
</gene>
<dbReference type="InterPro" id="IPR036162">
    <property type="entry name" value="Resolvase-like_N_sf"/>
</dbReference>
<dbReference type="InterPro" id="IPR006119">
    <property type="entry name" value="Resolv_N"/>
</dbReference>
<accession>A0A1S1VAD5</accession>
<comment type="caution">
    <text evidence="4">The sequence shown here is derived from an EMBL/GenBank/DDBJ whole genome shotgun (WGS) entry which is preliminary data.</text>
</comment>
<dbReference type="PROSITE" id="PS51736">
    <property type="entry name" value="RECOMBINASES_3"/>
    <property type="match status" value="1"/>
</dbReference>
<evidence type="ECO:0000313" key="5">
    <source>
        <dbReference type="Proteomes" id="UP000180254"/>
    </source>
</evidence>
<dbReference type="STRING" id="39480.EUAN_04350"/>
<dbReference type="SUPFAM" id="SSF53041">
    <property type="entry name" value="Resolvase-like"/>
    <property type="match status" value="1"/>
</dbReference>
<dbReference type="GO" id="GO:0000150">
    <property type="term" value="F:DNA strand exchange activity"/>
    <property type="evidence" value="ECO:0007669"/>
    <property type="project" value="InterPro"/>
</dbReference>
<organism evidence="4 5">
    <name type="scientific">Andreesenia angusta</name>
    <dbReference type="NCBI Taxonomy" id="39480"/>
    <lineage>
        <taxon>Bacteria</taxon>
        <taxon>Bacillati</taxon>
        <taxon>Bacillota</taxon>
        <taxon>Tissierellia</taxon>
        <taxon>Tissierellales</taxon>
        <taxon>Gottschalkiaceae</taxon>
        <taxon>Andreesenia</taxon>
    </lineage>
</organism>
<dbReference type="PANTHER" id="PTHR30461">
    <property type="entry name" value="DNA-INVERTASE FROM LAMBDOID PROPHAGE"/>
    <property type="match status" value="1"/>
</dbReference>
<feature type="domain" description="Resolvase/invertase-type recombinase catalytic" evidence="3">
    <location>
        <begin position="1"/>
        <end position="93"/>
    </location>
</feature>
<evidence type="ECO:0000256" key="2">
    <source>
        <dbReference type="ARBA" id="ARBA00023172"/>
    </source>
</evidence>
<name>A0A1S1VAD5_9FIRM</name>
<keyword evidence="1" id="KW-0238">DNA-binding</keyword>
<dbReference type="InterPro" id="IPR050639">
    <property type="entry name" value="SSR_resolvase"/>
</dbReference>
<reference evidence="4 5" key="1">
    <citation type="submission" date="2016-09" db="EMBL/GenBank/DDBJ databases">
        <title>Genome sequence of Eubacterium angustum.</title>
        <authorList>
            <person name="Poehlein A."/>
            <person name="Daniel R."/>
        </authorList>
    </citation>
    <scope>NUCLEOTIDE SEQUENCE [LARGE SCALE GENOMIC DNA]</scope>
    <source>
        <strain evidence="4 5">DSM 1989</strain>
    </source>
</reference>
<dbReference type="EMBL" id="MKIE01000001">
    <property type="protein sequence ID" value="OHW63571.1"/>
    <property type="molecule type" value="Genomic_DNA"/>
</dbReference>
<dbReference type="Pfam" id="PF00239">
    <property type="entry name" value="Resolvase"/>
    <property type="match status" value="1"/>
</dbReference>
<dbReference type="GO" id="GO:0003677">
    <property type="term" value="F:DNA binding"/>
    <property type="evidence" value="ECO:0007669"/>
    <property type="project" value="UniProtKB-KW"/>
</dbReference>
<proteinExistence type="predicted"/>
<dbReference type="Gene3D" id="3.40.50.1390">
    <property type="entry name" value="Resolvase, N-terminal catalytic domain"/>
    <property type="match status" value="1"/>
</dbReference>
<evidence type="ECO:0000313" key="4">
    <source>
        <dbReference type="EMBL" id="OHW63571.1"/>
    </source>
</evidence>
<dbReference type="PANTHER" id="PTHR30461:SF2">
    <property type="entry name" value="SERINE RECOMBINASE PINE-RELATED"/>
    <property type="match status" value="1"/>
</dbReference>